<evidence type="ECO:0000256" key="2">
    <source>
        <dbReference type="ARBA" id="ARBA00022475"/>
    </source>
</evidence>
<evidence type="ECO:0000313" key="13">
    <source>
        <dbReference type="Proteomes" id="UP001595897"/>
    </source>
</evidence>
<proteinExistence type="predicted"/>
<reference evidence="13" key="1">
    <citation type="journal article" date="2019" name="Int. J. Syst. Evol. Microbiol.">
        <title>The Global Catalogue of Microorganisms (GCM) 10K type strain sequencing project: providing services to taxonomists for standard genome sequencing and annotation.</title>
        <authorList>
            <consortium name="The Broad Institute Genomics Platform"/>
            <consortium name="The Broad Institute Genome Sequencing Center for Infectious Disease"/>
            <person name="Wu L."/>
            <person name="Ma J."/>
        </authorList>
    </citation>
    <scope>NUCLEOTIDE SEQUENCE [LARGE SCALE GENOMIC DNA]</scope>
    <source>
        <strain evidence="13">KACC 12507</strain>
    </source>
</reference>
<evidence type="ECO:0000256" key="8">
    <source>
        <dbReference type="ARBA" id="ARBA00023224"/>
    </source>
</evidence>
<dbReference type="Proteomes" id="UP001595897">
    <property type="component" value="Unassembled WGS sequence"/>
</dbReference>
<feature type="domain" description="Methyl-accepting transducer" evidence="11">
    <location>
        <begin position="389"/>
        <end position="625"/>
    </location>
</feature>
<organism evidence="12 13">
    <name type="scientific">Glaciecola siphonariae</name>
    <dbReference type="NCBI Taxonomy" id="521012"/>
    <lineage>
        <taxon>Bacteria</taxon>
        <taxon>Pseudomonadati</taxon>
        <taxon>Pseudomonadota</taxon>
        <taxon>Gammaproteobacteria</taxon>
        <taxon>Alteromonadales</taxon>
        <taxon>Alteromonadaceae</taxon>
        <taxon>Glaciecola</taxon>
    </lineage>
</organism>
<feature type="transmembrane region" description="Helical" evidence="10">
    <location>
        <begin position="310"/>
        <end position="329"/>
    </location>
</feature>
<dbReference type="PANTHER" id="PTHR32089">
    <property type="entry name" value="METHYL-ACCEPTING CHEMOTAXIS PROTEIN MCPB"/>
    <property type="match status" value="1"/>
</dbReference>
<evidence type="ECO:0000256" key="9">
    <source>
        <dbReference type="PROSITE-ProRule" id="PRU00284"/>
    </source>
</evidence>
<keyword evidence="5 10" id="KW-0812">Transmembrane</keyword>
<keyword evidence="8 9" id="KW-0807">Transducer</keyword>
<keyword evidence="7 10" id="KW-0472">Membrane</keyword>
<evidence type="ECO:0000313" key="12">
    <source>
        <dbReference type="EMBL" id="MFC4700746.1"/>
    </source>
</evidence>
<keyword evidence="3" id="KW-0488">Methylation</keyword>
<protein>
    <submittedName>
        <fullName evidence="12">Methyl-accepting chemotaxis protein</fullName>
    </submittedName>
</protein>
<evidence type="ECO:0000256" key="3">
    <source>
        <dbReference type="ARBA" id="ARBA00022481"/>
    </source>
</evidence>
<evidence type="ECO:0000256" key="1">
    <source>
        <dbReference type="ARBA" id="ARBA00004651"/>
    </source>
</evidence>
<dbReference type="Pfam" id="PF08376">
    <property type="entry name" value="NIT"/>
    <property type="match status" value="1"/>
</dbReference>
<evidence type="ECO:0000256" key="4">
    <source>
        <dbReference type="ARBA" id="ARBA00022500"/>
    </source>
</evidence>
<evidence type="ECO:0000256" key="6">
    <source>
        <dbReference type="ARBA" id="ARBA00022989"/>
    </source>
</evidence>
<dbReference type="SUPFAM" id="SSF58104">
    <property type="entry name" value="Methyl-accepting chemotaxis protein (MCP) signaling domain"/>
    <property type="match status" value="1"/>
</dbReference>
<evidence type="ECO:0000256" key="5">
    <source>
        <dbReference type="ARBA" id="ARBA00022692"/>
    </source>
</evidence>
<keyword evidence="2" id="KW-1003">Cell membrane</keyword>
<dbReference type="InterPro" id="IPR004089">
    <property type="entry name" value="MCPsignal_dom"/>
</dbReference>
<dbReference type="RefSeq" id="WP_382408565.1">
    <property type="nucleotide sequence ID" value="NZ_JBHSGU010000005.1"/>
</dbReference>
<keyword evidence="6 10" id="KW-1133">Transmembrane helix</keyword>
<dbReference type="Pfam" id="PF00015">
    <property type="entry name" value="MCPsignal"/>
    <property type="match status" value="1"/>
</dbReference>
<dbReference type="PROSITE" id="PS50111">
    <property type="entry name" value="CHEMOTAXIS_TRANSDUC_2"/>
    <property type="match status" value="1"/>
</dbReference>
<keyword evidence="4" id="KW-0145">Chemotaxis</keyword>
<feature type="transmembrane region" description="Helical" evidence="10">
    <location>
        <begin position="12"/>
        <end position="34"/>
    </location>
</feature>
<dbReference type="Gene3D" id="1.10.287.950">
    <property type="entry name" value="Methyl-accepting chemotaxis protein"/>
    <property type="match status" value="1"/>
</dbReference>
<evidence type="ECO:0000256" key="10">
    <source>
        <dbReference type="SAM" id="Phobius"/>
    </source>
</evidence>
<dbReference type="InterPro" id="IPR013587">
    <property type="entry name" value="Nitrate/nitrite_sensing"/>
</dbReference>
<comment type="subcellular location">
    <subcellularLocation>
        <location evidence="1">Cell membrane</location>
        <topology evidence="1">Multi-pass membrane protein</topology>
    </subcellularLocation>
</comment>
<gene>
    <name evidence="12" type="ORF">ACFO4O_11295</name>
</gene>
<name>A0ABV9LW42_9ALTE</name>
<evidence type="ECO:0000259" key="11">
    <source>
        <dbReference type="PROSITE" id="PS50111"/>
    </source>
</evidence>
<sequence length="663" mass="72230">MVSIKSLKVSNAILLISIGPTVLALAAVLMLVFASQQQAKQAEFARDVVSLITLFDNVAHSHAVERGITAGFLASGGLSGRDALSTARSNADSAAENLLAVSDEQFSQIDQALLQNIKQPVVELLSKKSALRAAVDNLNPASDSFGYYSALNAQALRSIELLIFKVADREVTSMLASNLQLLWLKERAGQVRGALNGAFKAKEVKPVQLAAVRQYLRDESNRAQAFYIWANDEFQASFNALAAGRSWQEVSNVSQQISVTEPGFVEGPDNWFELSTTRIKDIKGLSDSISRHITELVDEKLTSLRSRTTMIFVVNAAILIPLVWLGIMVRRSIATRVSKIKSYLAKVSHDKDFTQGINCDSNDELSDIIRSLDKHIGEINTNFVEVARQSERAQSLVEQVANGSKISMHEAESQQMQTSQISTAMQQISQSSQHVSKDMQQAAHSTEAISLTGRENETSMKQMHESISLLNSELMQSFEVVQEVSNNTEDIGMILQTIESIAAQTNLLALNAAIEAARAGEQGRGFAVVADEVRNLAKRTQDSTEQINLVIEVLISSAHKAMDSMKRCTAMTASSTESVDEALSKVQTLFTNLEAMNMTIEKVADAIEEQSVAVLQVSASAQNIDVGAKNILSSCQASESTIFELSASCSQLNTNMKTFSLRN</sequence>
<dbReference type="EMBL" id="JBHSGU010000005">
    <property type="protein sequence ID" value="MFC4700746.1"/>
    <property type="molecule type" value="Genomic_DNA"/>
</dbReference>
<comment type="caution">
    <text evidence="12">The sequence shown here is derived from an EMBL/GenBank/DDBJ whole genome shotgun (WGS) entry which is preliminary data.</text>
</comment>
<dbReference type="PANTHER" id="PTHR32089:SF39">
    <property type="entry name" value="METHYL-ACCEPTING CHEMOTAXIS PROTEIN HLYB"/>
    <property type="match status" value="1"/>
</dbReference>
<keyword evidence="13" id="KW-1185">Reference proteome</keyword>
<dbReference type="SMART" id="SM00283">
    <property type="entry name" value="MA"/>
    <property type="match status" value="1"/>
</dbReference>
<evidence type="ECO:0000256" key="7">
    <source>
        <dbReference type="ARBA" id="ARBA00023136"/>
    </source>
</evidence>
<accession>A0ABV9LW42</accession>